<dbReference type="Proteomes" id="UP000199569">
    <property type="component" value="Unassembled WGS sequence"/>
</dbReference>
<feature type="transmembrane region" description="Helical" evidence="1">
    <location>
        <begin position="182"/>
        <end position="200"/>
    </location>
</feature>
<keyword evidence="1" id="KW-0472">Membrane</keyword>
<dbReference type="Pfam" id="PF01757">
    <property type="entry name" value="Acyl_transf_3"/>
    <property type="match status" value="1"/>
</dbReference>
<name>A0A1G5HRL3_9HYPH</name>
<feature type="domain" description="Acyltransferase 3" evidence="2">
    <location>
        <begin position="7"/>
        <end position="351"/>
    </location>
</feature>
<dbReference type="EMBL" id="FMVJ01000005">
    <property type="protein sequence ID" value="SCY66436.1"/>
    <property type="molecule type" value="Genomic_DNA"/>
</dbReference>
<sequence>MEERHRDAINFLRLLLVIGLVFLHYGNFPGSVASPFDGFSGFHKEHALATFVNIYFVYLFYSSVPLLGTISGYLFFRNWKPGMDFYWKRIKSRTFSILLPMISWCAIVLAVFYVIRMFSPTSGFLALIDNYDLDNLGLRQLVNALAGITRRPVNFQFWFLRDLFLTVLCTPLLGLLIRRIPYIGLAAIGLVWLFNVDVPVFFRNDVFFFFYLGGLIQARGWNLDFIPPRAAVVAMVVYLIVVGLRTVAPAFVTEDTAFGYVVLEPMTRLMRLLGVYAFWGCAPFLMRTFIGRQIVTWGALAFFLHAIHWPLNHFVKDGLAALLPPEGDAGLIMNYFGTTFVTIAISFAAAWLLNKTLPSLFSHLSGGREFNAPQHRNLSPAAVSSPQNSVASP</sequence>
<gene>
    <name evidence="3" type="ORF">SAMN02927923_01879</name>
</gene>
<dbReference type="STRING" id="549386.SAMN02927923_01879"/>
<feature type="transmembrane region" description="Helical" evidence="1">
    <location>
        <begin position="294"/>
        <end position="311"/>
    </location>
</feature>
<feature type="transmembrane region" description="Helical" evidence="1">
    <location>
        <begin position="97"/>
        <end position="115"/>
    </location>
</feature>
<evidence type="ECO:0000256" key="1">
    <source>
        <dbReference type="SAM" id="Phobius"/>
    </source>
</evidence>
<reference evidence="3 4" key="1">
    <citation type="submission" date="2016-10" db="EMBL/GenBank/DDBJ databases">
        <authorList>
            <person name="de Groot N.N."/>
        </authorList>
    </citation>
    <scope>NUCLEOTIDE SEQUENCE [LARGE SCALE GENOMIC DNA]</scope>
    <source>
        <strain evidence="3 4">CGMCC 1.7666</strain>
    </source>
</reference>
<keyword evidence="4" id="KW-1185">Reference proteome</keyword>
<keyword evidence="1" id="KW-1133">Transmembrane helix</keyword>
<protein>
    <submittedName>
        <fullName evidence="3">Fucose 4-O-acetylase</fullName>
    </submittedName>
</protein>
<feature type="transmembrane region" description="Helical" evidence="1">
    <location>
        <begin position="158"/>
        <end position="177"/>
    </location>
</feature>
<proteinExistence type="predicted"/>
<keyword evidence="1" id="KW-0812">Transmembrane</keyword>
<accession>A0A1G5HRL3</accession>
<evidence type="ECO:0000259" key="2">
    <source>
        <dbReference type="Pfam" id="PF01757"/>
    </source>
</evidence>
<feature type="transmembrane region" description="Helical" evidence="1">
    <location>
        <begin position="48"/>
        <end position="76"/>
    </location>
</feature>
<feature type="transmembrane region" description="Helical" evidence="1">
    <location>
        <begin position="268"/>
        <end position="287"/>
    </location>
</feature>
<evidence type="ECO:0000313" key="3">
    <source>
        <dbReference type="EMBL" id="SCY66436.1"/>
    </source>
</evidence>
<evidence type="ECO:0000313" key="4">
    <source>
        <dbReference type="Proteomes" id="UP000199569"/>
    </source>
</evidence>
<dbReference type="GO" id="GO:0016747">
    <property type="term" value="F:acyltransferase activity, transferring groups other than amino-acyl groups"/>
    <property type="evidence" value="ECO:0007669"/>
    <property type="project" value="InterPro"/>
</dbReference>
<feature type="transmembrane region" description="Helical" evidence="1">
    <location>
        <begin position="230"/>
        <end position="248"/>
    </location>
</feature>
<feature type="transmembrane region" description="Helical" evidence="1">
    <location>
        <begin position="206"/>
        <end position="223"/>
    </location>
</feature>
<feature type="transmembrane region" description="Helical" evidence="1">
    <location>
        <begin position="12"/>
        <end position="28"/>
    </location>
</feature>
<feature type="transmembrane region" description="Helical" evidence="1">
    <location>
        <begin position="331"/>
        <end position="353"/>
    </location>
</feature>
<dbReference type="AlphaFoldDB" id="A0A1G5HRL3"/>
<organism evidence="3 4">
    <name type="scientific">Microvirga guangxiensis</name>
    <dbReference type="NCBI Taxonomy" id="549386"/>
    <lineage>
        <taxon>Bacteria</taxon>
        <taxon>Pseudomonadati</taxon>
        <taxon>Pseudomonadota</taxon>
        <taxon>Alphaproteobacteria</taxon>
        <taxon>Hyphomicrobiales</taxon>
        <taxon>Methylobacteriaceae</taxon>
        <taxon>Microvirga</taxon>
    </lineage>
</organism>
<dbReference type="RefSeq" id="WP_175493853.1">
    <property type="nucleotide sequence ID" value="NZ_FMVJ01000005.1"/>
</dbReference>
<dbReference type="InterPro" id="IPR002656">
    <property type="entry name" value="Acyl_transf_3_dom"/>
</dbReference>